<reference evidence="3" key="1">
    <citation type="submission" date="2010-08" db="EMBL/GenBank/DDBJ databases">
        <authorList>
            <consortium name="Caenorhabditis japonica Sequencing Consortium"/>
            <person name="Wilson R.K."/>
        </authorList>
    </citation>
    <scope>NUCLEOTIDE SEQUENCE [LARGE SCALE GENOMIC DNA]</scope>
    <source>
        <strain evidence="3">DF5081</strain>
    </source>
</reference>
<dbReference type="Pfam" id="PF16201">
    <property type="entry name" value="NopRA1"/>
    <property type="match status" value="1"/>
</dbReference>
<keyword evidence="3" id="KW-1185">Reference proteome</keyword>
<sequence>MGSGTFRNFRAFLAALKTFFDAATLWNTTKYHVRPVTDDNAEKIYDVRFVLRFFNSILYPASPLSSKLFVERNCLALLFSCTSSTDSAIRTLAFACLQKFVNHLQELNTEVFTEKPLVLYLIRLFKHSFEASVPRISSIITHFFARVSKLMLHPSNDVYPQIMAFLCMKPIFDVQNVPEFYKLLFSSSPEHHNEEREWILTLISEAMLEPLDYQVLQNRAGMKLLLSSFSSIWLERKGRALILRTLQNAVHMPSVAHDLFNREGLHIWIAAVIHVNWVPNEEQLVKLVALLADAKDDVEAQAKLQSVDLKVLTSLLTAYRATCCDLDMSIFSILQFLEKYGCNFSDLQPLVFGEEARKNYENLRKMGLDLHVRIAPDDIWEWSGPELKTNISGRDDCPAGGELFGVPDKPVPSWRRAPALTKQQFTCGDVRRPFLPYVTYDEHRDSVTDACWPSNDFDVFMSCGKDGLIVLHNIDSGHAPINYACDVAFDITPDGCMGLAVNSEIHAKNYAMLEEKAIGAFSDFFYIFFRLL</sequence>
<dbReference type="EnsemblMetazoa" id="CJA07902.1">
    <property type="protein sequence ID" value="CJA07902.1"/>
    <property type="gene ID" value="WBGene00127106"/>
</dbReference>
<evidence type="ECO:0000259" key="1">
    <source>
        <dbReference type="Pfam" id="PF16201"/>
    </source>
</evidence>
<feature type="domain" description="URB1 C-terminal" evidence="1">
    <location>
        <begin position="75"/>
        <end position="268"/>
    </location>
</feature>
<dbReference type="InterPro" id="IPR039844">
    <property type="entry name" value="URB1"/>
</dbReference>
<dbReference type="PANTHER" id="PTHR13500:SF0">
    <property type="entry name" value="NUCLEOLAR PRE-RIBOSOMAL-ASSOCIATED PROTEIN 1"/>
    <property type="match status" value="1"/>
</dbReference>
<dbReference type="GO" id="GO:0000463">
    <property type="term" value="P:maturation of LSU-rRNA from tricistronic rRNA transcript (SSU-rRNA, 5.8S rRNA, LSU-rRNA)"/>
    <property type="evidence" value="ECO:0007669"/>
    <property type="project" value="TreeGrafter"/>
</dbReference>
<dbReference type="Proteomes" id="UP000005237">
    <property type="component" value="Unassembled WGS sequence"/>
</dbReference>
<dbReference type="GO" id="GO:0005730">
    <property type="term" value="C:nucleolus"/>
    <property type="evidence" value="ECO:0007669"/>
    <property type="project" value="TreeGrafter"/>
</dbReference>
<dbReference type="SUPFAM" id="SSF117289">
    <property type="entry name" value="Nucleoporin domain"/>
    <property type="match status" value="1"/>
</dbReference>
<proteinExistence type="predicted"/>
<name>A0A8R1HQ74_CAEJA</name>
<dbReference type="PANTHER" id="PTHR13500">
    <property type="entry name" value="NUCLEOLAR PRERIBOSOMAL-ASSOCIATED PROTEIN 1"/>
    <property type="match status" value="1"/>
</dbReference>
<evidence type="ECO:0000313" key="2">
    <source>
        <dbReference type="EnsemblMetazoa" id="CJA07902.1"/>
    </source>
</evidence>
<evidence type="ECO:0000313" key="3">
    <source>
        <dbReference type="Proteomes" id="UP000005237"/>
    </source>
</evidence>
<dbReference type="GO" id="GO:0000466">
    <property type="term" value="P:maturation of 5.8S rRNA from tricistronic rRNA transcript (SSU-rRNA, 5.8S rRNA, LSU-rRNA)"/>
    <property type="evidence" value="ECO:0007669"/>
    <property type="project" value="TreeGrafter"/>
</dbReference>
<organism evidence="2 3">
    <name type="scientific">Caenorhabditis japonica</name>
    <dbReference type="NCBI Taxonomy" id="281687"/>
    <lineage>
        <taxon>Eukaryota</taxon>
        <taxon>Metazoa</taxon>
        <taxon>Ecdysozoa</taxon>
        <taxon>Nematoda</taxon>
        <taxon>Chromadorea</taxon>
        <taxon>Rhabditida</taxon>
        <taxon>Rhabditina</taxon>
        <taxon>Rhabditomorpha</taxon>
        <taxon>Rhabditoidea</taxon>
        <taxon>Rhabditidae</taxon>
        <taxon>Peloderinae</taxon>
        <taxon>Caenorhabditis</taxon>
    </lineage>
</organism>
<dbReference type="SUPFAM" id="SSF48371">
    <property type="entry name" value="ARM repeat"/>
    <property type="match status" value="1"/>
</dbReference>
<protein>
    <submittedName>
        <fullName evidence="2">NopRA1 domain-containing protein</fullName>
    </submittedName>
</protein>
<reference evidence="2" key="2">
    <citation type="submission" date="2022-06" db="UniProtKB">
        <authorList>
            <consortium name="EnsemblMetazoa"/>
        </authorList>
    </citation>
    <scope>IDENTIFICATION</scope>
    <source>
        <strain evidence="2">DF5081</strain>
    </source>
</reference>
<dbReference type="InterPro" id="IPR032436">
    <property type="entry name" value="URB1_C"/>
</dbReference>
<dbReference type="InterPro" id="IPR015943">
    <property type="entry name" value="WD40/YVTN_repeat-like_dom_sf"/>
</dbReference>
<dbReference type="InterPro" id="IPR016024">
    <property type="entry name" value="ARM-type_fold"/>
</dbReference>
<accession>A0A8R1HQ74</accession>
<dbReference type="AlphaFoldDB" id="A0A8R1HQ74"/>
<dbReference type="Gene3D" id="2.130.10.10">
    <property type="entry name" value="YVTN repeat-like/Quinoprotein amine dehydrogenase"/>
    <property type="match status" value="1"/>
</dbReference>